<dbReference type="InterPro" id="IPR032710">
    <property type="entry name" value="NTF2-like_dom_sf"/>
</dbReference>
<name>A0A4V2G4T9_9BACT</name>
<dbReference type="Pfam" id="PF14534">
    <property type="entry name" value="DUF4440"/>
    <property type="match status" value="1"/>
</dbReference>
<evidence type="ECO:0000259" key="2">
    <source>
        <dbReference type="Pfam" id="PF14534"/>
    </source>
</evidence>
<dbReference type="InterPro" id="IPR027843">
    <property type="entry name" value="DUF4440"/>
</dbReference>
<feature type="domain" description="DUF4440" evidence="2">
    <location>
        <begin position="44"/>
        <end position="152"/>
    </location>
</feature>
<gene>
    <name evidence="3" type="ORF">BDD14_3844</name>
</gene>
<feature type="signal peptide" evidence="1">
    <location>
        <begin position="1"/>
        <end position="24"/>
    </location>
</feature>
<dbReference type="Proteomes" id="UP000292958">
    <property type="component" value="Unassembled WGS sequence"/>
</dbReference>
<organism evidence="3 4">
    <name type="scientific">Edaphobacter modestus</name>
    <dbReference type="NCBI Taxonomy" id="388466"/>
    <lineage>
        <taxon>Bacteria</taxon>
        <taxon>Pseudomonadati</taxon>
        <taxon>Acidobacteriota</taxon>
        <taxon>Terriglobia</taxon>
        <taxon>Terriglobales</taxon>
        <taxon>Acidobacteriaceae</taxon>
        <taxon>Edaphobacter</taxon>
    </lineage>
</organism>
<keyword evidence="4" id="KW-1185">Reference proteome</keyword>
<evidence type="ECO:0000256" key="1">
    <source>
        <dbReference type="SAM" id="SignalP"/>
    </source>
</evidence>
<evidence type="ECO:0000313" key="3">
    <source>
        <dbReference type="EMBL" id="RZU42286.1"/>
    </source>
</evidence>
<reference evidence="3 4" key="1">
    <citation type="submission" date="2019-02" db="EMBL/GenBank/DDBJ databases">
        <title>Genomic Encyclopedia of Archaeal and Bacterial Type Strains, Phase II (KMG-II): from individual species to whole genera.</title>
        <authorList>
            <person name="Goeker M."/>
        </authorList>
    </citation>
    <scope>NUCLEOTIDE SEQUENCE [LARGE SCALE GENOMIC DNA]</scope>
    <source>
        <strain evidence="3 4">DSM 18101</strain>
    </source>
</reference>
<dbReference type="RefSeq" id="WP_130420064.1">
    <property type="nucleotide sequence ID" value="NZ_SHKW01000001.1"/>
</dbReference>
<feature type="chain" id="PRO_5020636317" evidence="1">
    <location>
        <begin position="25"/>
        <end position="164"/>
    </location>
</feature>
<dbReference type="OrthoDB" id="119951at2"/>
<dbReference type="Gene3D" id="3.10.450.50">
    <property type="match status" value="1"/>
</dbReference>
<accession>A0A4V2G4T9</accession>
<proteinExistence type="predicted"/>
<comment type="caution">
    <text evidence="3">The sequence shown here is derived from an EMBL/GenBank/DDBJ whole genome shotgun (WGS) entry which is preliminary data.</text>
</comment>
<protein>
    <submittedName>
        <fullName evidence="3">Uncharacterized protein DUF4440</fullName>
    </submittedName>
</protein>
<dbReference type="AlphaFoldDB" id="A0A4V2G4T9"/>
<evidence type="ECO:0000313" key="4">
    <source>
        <dbReference type="Proteomes" id="UP000292958"/>
    </source>
</evidence>
<sequence>MGRFSAAATLVLAAGLSVPLNAQAVPSLDSIKTEAELTRAITVLDKQLFDAYNTCDLEKFQSFFTEDVEFYHDQGGVTLGSKALTESIKNNICGTTQRVLVAKTLEVHPMKGYGAVEMGTHQFTHPWKQDHGVVGEGKFIHLWQYKDGTWKITRAISYDHHLAK</sequence>
<dbReference type="SUPFAM" id="SSF54427">
    <property type="entry name" value="NTF2-like"/>
    <property type="match status" value="1"/>
</dbReference>
<keyword evidence="1" id="KW-0732">Signal</keyword>
<dbReference type="EMBL" id="SHKW01000001">
    <property type="protein sequence ID" value="RZU42286.1"/>
    <property type="molecule type" value="Genomic_DNA"/>
</dbReference>